<keyword evidence="3" id="KW-1185">Reference proteome</keyword>
<comment type="caution">
    <text evidence="2">The sequence shown here is derived from an EMBL/GenBank/DDBJ whole genome shotgun (WGS) entry which is preliminary data.</text>
</comment>
<dbReference type="Proteomes" id="UP001519342">
    <property type="component" value="Unassembled WGS sequence"/>
</dbReference>
<evidence type="ECO:0000313" key="2">
    <source>
        <dbReference type="EMBL" id="MBP1924317.1"/>
    </source>
</evidence>
<proteinExistence type="predicted"/>
<accession>A0ABS4G9F4</accession>
<sequence length="33" mass="3825">MNNRTMVPLRFIAENLGLSVEYDNETQTIQVID</sequence>
<dbReference type="InterPro" id="IPR012854">
    <property type="entry name" value="Cu_amine_oxidase-like_N"/>
</dbReference>
<name>A0ABS4G9F4_9FIRM</name>
<evidence type="ECO:0000259" key="1">
    <source>
        <dbReference type="Pfam" id="PF07833"/>
    </source>
</evidence>
<dbReference type="Pfam" id="PF07833">
    <property type="entry name" value="Cu_amine_oxidN1"/>
    <property type="match status" value="1"/>
</dbReference>
<dbReference type="InterPro" id="IPR036582">
    <property type="entry name" value="Mao_N_sf"/>
</dbReference>
<gene>
    <name evidence="2" type="ORF">J2Z76_000170</name>
</gene>
<feature type="domain" description="Copper amine oxidase-like N-terminal" evidence="1">
    <location>
        <begin position="2"/>
        <end position="30"/>
    </location>
</feature>
<evidence type="ECO:0000313" key="3">
    <source>
        <dbReference type="Proteomes" id="UP001519342"/>
    </source>
</evidence>
<dbReference type="SUPFAM" id="SSF55383">
    <property type="entry name" value="Copper amine oxidase, domain N"/>
    <property type="match status" value="1"/>
</dbReference>
<organism evidence="2 3">
    <name type="scientific">Sedimentibacter acidaminivorans</name>
    <dbReference type="NCBI Taxonomy" id="913099"/>
    <lineage>
        <taxon>Bacteria</taxon>
        <taxon>Bacillati</taxon>
        <taxon>Bacillota</taxon>
        <taxon>Tissierellia</taxon>
        <taxon>Sedimentibacter</taxon>
    </lineage>
</organism>
<reference evidence="2 3" key="1">
    <citation type="submission" date="2021-03" db="EMBL/GenBank/DDBJ databases">
        <title>Genomic Encyclopedia of Type Strains, Phase IV (KMG-IV): sequencing the most valuable type-strain genomes for metagenomic binning, comparative biology and taxonomic classification.</title>
        <authorList>
            <person name="Goeker M."/>
        </authorList>
    </citation>
    <scope>NUCLEOTIDE SEQUENCE [LARGE SCALE GENOMIC DNA]</scope>
    <source>
        <strain evidence="2 3">DSM 24004</strain>
    </source>
</reference>
<dbReference type="Gene3D" id="3.30.457.10">
    <property type="entry name" value="Copper amine oxidase-like, N-terminal domain"/>
    <property type="match status" value="1"/>
</dbReference>
<dbReference type="EMBL" id="JAGGKS010000001">
    <property type="protein sequence ID" value="MBP1924317.1"/>
    <property type="molecule type" value="Genomic_DNA"/>
</dbReference>
<protein>
    <recommendedName>
        <fullName evidence="1">Copper amine oxidase-like N-terminal domain-containing protein</fullName>
    </recommendedName>
</protein>